<evidence type="ECO:0000313" key="1">
    <source>
        <dbReference type="EMBL" id="VEH15047.1"/>
    </source>
</evidence>
<organism evidence="1 2">
    <name type="scientific">Segatella oris</name>
    <dbReference type="NCBI Taxonomy" id="28135"/>
    <lineage>
        <taxon>Bacteria</taxon>
        <taxon>Pseudomonadati</taxon>
        <taxon>Bacteroidota</taxon>
        <taxon>Bacteroidia</taxon>
        <taxon>Bacteroidales</taxon>
        <taxon>Prevotellaceae</taxon>
        <taxon>Segatella</taxon>
    </lineage>
</organism>
<dbReference type="AlphaFoldDB" id="A0A448L515"/>
<name>A0A448L515_9BACT</name>
<protein>
    <submittedName>
        <fullName evidence="1">Uncharacterized protein</fullName>
    </submittedName>
</protein>
<evidence type="ECO:0000313" key="2">
    <source>
        <dbReference type="Proteomes" id="UP000274578"/>
    </source>
</evidence>
<dbReference type="Proteomes" id="UP000274578">
    <property type="component" value="Chromosome 1"/>
</dbReference>
<sequence>MFFMLPLHSLLRTTVLSGLEEAFFERIYINREVVQEARHVVICVLGRINEPINSNSEVIGNGTVSDCFLGPLLSCFQFVFLLLNQGDSF</sequence>
<proteinExistence type="predicted"/>
<reference evidence="1 2" key="1">
    <citation type="submission" date="2018-12" db="EMBL/GenBank/DDBJ databases">
        <authorList>
            <consortium name="Pathogen Informatics"/>
        </authorList>
    </citation>
    <scope>NUCLEOTIDE SEQUENCE [LARGE SCALE GENOMIC DNA]</scope>
    <source>
        <strain evidence="1 2">NCTC13071</strain>
    </source>
</reference>
<gene>
    <name evidence="1" type="ORF">NCTC13071_01033</name>
</gene>
<accession>A0A448L515</accession>
<dbReference type="KEGG" id="poc:NCTC13071_01033"/>
<dbReference type="EMBL" id="LR134384">
    <property type="protein sequence ID" value="VEH15047.1"/>
    <property type="molecule type" value="Genomic_DNA"/>
</dbReference>